<evidence type="ECO:0000259" key="8">
    <source>
        <dbReference type="Pfam" id="PF18052"/>
    </source>
</evidence>
<dbReference type="FunFam" id="1.10.10.10:FF:000322">
    <property type="entry name" value="Probable disease resistance protein At1g63360"/>
    <property type="match status" value="1"/>
</dbReference>
<protein>
    <recommendedName>
        <fullName evidence="12">AAA+ ATPase domain-containing protein</fullName>
    </recommendedName>
</protein>
<dbReference type="InterPro" id="IPR027417">
    <property type="entry name" value="P-loop_NTPase"/>
</dbReference>
<dbReference type="Proteomes" id="UP000243499">
    <property type="component" value="Chromosome 8"/>
</dbReference>
<dbReference type="SUPFAM" id="SSF52540">
    <property type="entry name" value="P-loop containing nucleoside triphosphate hydrolases"/>
    <property type="match status" value="1"/>
</dbReference>
<dbReference type="Pfam" id="PF23559">
    <property type="entry name" value="WHD_DRP"/>
    <property type="match status" value="1"/>
</dbReference>
<reference evidence="11" key="1">
    <citation type="submission" date="2018-04" db="EMBL/GenBank/DDBJ databases">
        <title>WGS assembly of Panicum hallii.</title>
        <authorList>
            <person name="Lovell J."/>
            <person name="Jenkins J."/>
            <person name="Lowry D."/>
            <person name="Mamidi S."/>
            <person name="Sreedasyam A."/>
            <person name="Weng X."/>
            <person name="Barry K."/>
            <person name="Bonette J."/>
            <person name="Campitelli B."/>
            <person name="Daum C."/>
            <person name="Gordon S."/>
            <person name="Gould B."/>
            <person name="Lipzen A."/>
            <person name="Macqueen A."/>
            <person name="Palacio-Mejia J."/>
            <person name="Plott C."/>
            <person name="Shakirov E."/>
            <person name="Shu S."/>
            <person name="Yoshinaga Y."/>
            <person name="Zane M."/>
            <person name="Rokhsar D."/>
            <person name="Grimwood J."/>
            <person name="Schmutz J."/>
            <person name="Juenger T."/>
        </authorList>
    </citation>
    <scope>NUCLEOTIDE SEQUENCE [LARGE SCALE GENOMIC DNA]</scope>
    <source>
        <strain evidence="11">FIL2</strain>
    </source>
</reference>
<dbReference type="Gene3D" id="1.10.10.10">
    <property type="entry name" value="Winged helix-like DNA-binding domain superfamily/Winged helix DNA-binding domain"/>
    <property type="match status" value="1"/>
</dbReference>
<feature type="domain" description="Disease resistance N-terminal" evidence="8">
    <location>
        <begin position="8"/>
        <end position="92"/>
    </location>
</feature>
<gene>
    <name evidence="11" type="ORF">PAHAL_8G235700</name>
</gene>
<dbReference type="InterPro" id="IPR041118">
    <property type="entry name" value="Rx_N"/>
</dbReference>
<dbReference type="Gene3D" id="3.80.10.10">
    <property type="entry name" value="Ribonuclease Inhibitor"/>
    <property type="match status" value="1"/>
</dbReference>
<evidence type="ECO:0000256" key="1">
    <source>
        <dbReference type="ARBA" id="ARBA00008894"/>
    </source>
</evidence>
<keyword evidence="4" id="KW-0547">Nucleotide-binding</keyword>
<dbReference type="Gene3D" id="1.10.8.430">
    <property type="entry name" value="Helical domain of apoptotic protease-activating factors"/>
    <property type="match status" value="1"/>
</dbReference>
<dbReference type="PANTHER" id="PTHR23155">
    <property type="entry name" value="DISEASE RESISTANCE PROTEIN RP"/>
    <property type="match status" value="1"/>
</dbReference>
<dbReference type="AlphaFoldDB" id="A0A2T8IA42"/>
<keyword evidence="5" id="KW-0611">Plant defense</keyword>
<dbReference type="GO" id="GO:0042742">
    <property type="term" value="P:defense response to bacterium"/>
    <property type="evidence" value="ECO:0007669"/>
    <property type="project" value="UniProtKB-ARBA"/>
</dbReference>
<dbReference type="InterPro" id="IPR055414">
    <property type="entry name" value="LRR_R13L4/SHOC2-like"/>
</dbReference>
<dbReference type="InterPro" id="IPR042197">
    <property type="entry name" value="Apaf_helical"/>
</dbReference>
<evidence type="ECO:0000259" key="7">
    <source>
        <dbReference type="Pfam" id="PF00931"/>
    </source>
</evidence>
<dbReference type="Gene3D" id="3.40.50.300">
    <property type="entry name" value="P-loop containing nucleotide triphosphate hydrolases"/>
    <property type="match status" value="1"/>
</dbReference>
<dbReference type="Pfam" id="PF23598">
    <property type="entry name" value="LRR_14"/>
    <property type="match status" value="1"/>
</dbReference>
<dbReference type="GO" id="GO:0009626">
    <property type="term" value="P:plant-type hypersensitive response"/>
    <property type="evidence" value="ECO:0007669"/>
    <property type="project" value="UniProtKB-ARBA"/>
</dbReference>
<dbReference type="EMBL" id="CM008053">
    <property type="protein sequence ID" value="PVH34511.1"/>
    <property type="molecule type" value="Genomic_DNA"/>
</dbReference>
<dbReference type="PANTHER" id="PTHR23155:SF1116">
    <property type="entry name" value="OS12G0273300 PROTEIN"/>
    <property type="match status" value="1"/>
</dbReference>
<dbReference type="InterPro" id="IPR044974">
    <property type="entry name" value="Disease_R_plants"/>
</dbReference>
<evidence type="ECO:0008006" key="12">
    <source>
        <dbReference type="Google" id="ProtNLM"/>
    </source>
</evidence>
<proteinExistence type="inferred from homology"/>
<evidence type="ECO:0000259" key="9">
    <source>
        <dbReference type="Pfam" id="PF23559"/>
    </source>
</evidence>
<dbReference type="GO" id="GO:0002758">
    <property type="term" value="P:innate immune response-activating signaling pathway"/>
    <property type="evidence" value="ECO:0007669"/>
    <property type="project" value="UniProtKB-ARBA"/>
</dbReference>
<feature type="domain" description="Disease resistance R13L4/SHOC-2-like LRR" evidence="10">
    <location>
        <begin position="556"/>
        <end position="910"/>
    </location>
</feature>
<comment type="similarity">
    <text evidence="1">Belongs to the disease resistance NB-LRR family.</text>
</comment>
<dbReference type="FunFam" id="3.40.50.300:FF:001091">
    <property type="entry name" value="Probable disease resistance protein At1g61300"/>
    <property type="match status" value="1"/>
</dbReference>
<dbReference type="GO" id="GO:0043531">
    <property type="term" value="F:ADP binding"/>
    <property type="evidence" value="ECO:0007669"/>
    <property type="project" value="InterPro"/>
</dbReference>
<accession>A0A2T8IA42</accession>
<evidence type="ECO:0000256" key="6">
    <source>
        <dbReference type="ARBA" id="ARBA00023054"/>
    </source>
</evidence>
<evidence type="ECO:0000256" key="2">
    <source>
        <dbReference type="ARBA" id="ARBA00022614"/>
    </source>
</evidence>
<dbReference type="Gramene" id="PVH34511">
    <property type="protein sequence ID" value="PVH34511"/>
    <property type="gene ID" value="PAHAL_8G235700"/>
</dbReference>
<evidence type="ECO:0000259" key="10">
    <source>
        <dbReference type="Pfam" id="PF23598"/>
    </source>
</evidence>
<dbReference type="InterPro" id="IPR058922">
    <property type="entry name" value="WHD_DRP"/>
</dbReference>
<name>A0A2T8IA42_9POAL</name>
<evidence type="ECO:0000256" key="5">
    <source>
        <dbReference type="ARBA" id="ARBA00022821"/>
    </source>
</evidence>
<dbReference type="Gene3D" id="1.20.5.4130">
    <property type="match status" value="1"/>
</dbReference>
<sequence length="920" mass="103987">MEVVTGALPSVIEKLAGLAAGEYNLQKGLKGEIRFLQSELESMKGALEKVSSTPGDRLDIQDKIWTRDLRELSYDIEDSIDTFMVRGQGKEQGNLHGIKKFIDRSVGLFRKAKIRHGMATEIRDIKTRVEEIAKRHGRYKINSDVAMPVMIDPRLFTQYTEAKELVGVDEARDELIKALEEENEVSMQQHGKIVSIVGFGGLGKTTLANAVYEKIRAQFDCCAFVSVSQTPNLNKLFKGLLYDFGKNINEETLEESRLIKVLREFLQEKRYFVVIDDIWDISVWKMIRCALPDNDVGYTIITTTRNYDVAEQAGGAYKLKPLSLNNSRKLLYRRIFGTENKYDNEGREKYPDEELAEVSDKILKKCAGVPLAVITMASLLACKARNKMDWYEVYNSIGTGLENNLNVKNMRKILSLSYYELPCHLRTCLLYLSIFPEDFGIDKDRLIRMWIAEGFIQSEKQGKSVFELGESYFNVLINRSMIQPIHNSSTGMPHSCRVHDMVLDLIRSLSSEENFVAVLSDMDSTSPTSTIRRLSLQNGKNSHVVAHATTRSLLQHARSVVIFPSAAAQAPALGSCRVLRVLDLCECDLSQANSLKYLGNLYQLRYLGLYCTRISQLPEEIGNLQFLQTLDVRFNTISWLPSGVVQLTNLMFLYIDRWTRVPNGIGNLTCLEKLSVLRIDGSTINIVQELGQLAALRRLQIELEEWNDKLLEGLRMLQKIQELYISVRLERSIGVLDTWIAPRHIRDLDTASSCWFSTLPAWVNPSLVRDLTCLGIAVRELHQVDLEILGRLPALRALWLEVDNKNLGIVQGFVVGAGSFPCLVFCSFLQFVWPVVFQQGAMPRLRALHLWSLFYVREGGGIASELALGNLPSLQEFFASVECEGASKEEAEQAKAALTHAAEMHPNHPRHEIVFELSAN</sequence>
<dbReference type="Pfam" id="PF00931">
    <property type="entry name" value="NB-ARC"/>
    <property type="match status" value="1"/>
</dbReference>
<keyword evidence="6" id="KW-0175">Coiled coil</keyword>
<dbReference type="SUPFAM" id="SSF52058">
    <property type="entry name" value="L domain-like"/>
    <property type="match status" value="1"/>
</dbReference>
<feature type="domain" description="Disease resistance protein winged helix" evidence="9">
    <location>
        <begin position="434"/>
        <end position="506"/>
    </location>
</feature>
<feature type="domain" description="NB-ARC" evidence="7">
    <location>
        <begin position="172"/>
        <end position="324"/>
    </location>
</feature>
<dbReference type="InterPro" id="IPR032675">
    <property type="entry name" value="LRR_dom_sf"/>
</dbReference>
<dbReference type="Pfam" id="PF18052">
    <property type="entry name" value="Rx_N"/>
    <property type="match status" value="1"/>
</dbReference>
<keyword evidence="3" id="KW-0677">Repeat</keyword>
<dbReference type="InterPro" id="IPR036388">
    <property type="entry name" value="WH-like_DNA-bd_sf"/>
</dbReference>
<organism evidence="11">
    <name type="scientific">Panicum hallii</name>
    <dbReference type="NCBI Taxonomy" id="206008"/>
    <lineage>
        <taxon>Eukaryota</taxon>
        <taxon>Viridiplantae</taxon>
        <taxon>Streptophyta</taxon>
        <taxon>Embryophyta</taxon>
        <taxon>Tracheophyta</taxon>
        <taxon>Spermatophyta</taxon>
        <taxon>Magnoliopsida</taxon>
        <taxon>Liliopsida</taxon>
        <taxon>Poales</taxon>
        <taxon>Poaceae</taxon>
        <taxon>PACMAD clade</taxon>
        <taxon>Panicoideae</taxon>
        <taxon>Panicodae</taxon>
        <taxon>Paniceae</taxon>
        <taxon>Panicinae</taxon>
        <taxon>Panicum</taxon>
        <taxon>Panicum sect. Panicum</taxon>
    </lineage>
</organism>
<dbReference type="CDD" id="cd14798">
    <property type="entry name" value="RX-CC_like"/>
    <property type="match status" value="1"/>
</dbReference>
<dbReference type="InterPro" id="IPR002182">
    <property type="entry name" value="NB-ARC"/>
</dbReference>
<keyword evidence="2" id="KW-0433">Leucine-rich repeat</keyword>
<dbReference type="PRINTS" id="PR00364">
    <property type="entry name" value="DISEASERSIST"/>
</dbReference>
<evidence type="ECO:0000313" key="11">
    <source>
        <dbReference type="EMBL" id="PVH34511.1"/>
    </source>
</evidence>
<evidence type="ECO:0000256" key="4">
    <source>
        <dbReference type="ARBA" id="ARBA00022741"/>
    </source>
</evidence>
<evidence type="ECO:0000256" key="3">
    <source>
        <dbReference type="ARBA" id="ARBA00022737"/>
    </source>
</evidence>
<dbReference type="InterPro" id="IPR038005">
    <property type="entry name" value="RX-like_CC"/>
</dbReference>